<evidence type="ECO:0000313" key="1">
    <source>
        <dbReference type="EMBL" id="PWJ62444.1"/>
    </source>
</evidence>
<name>A0ABX5LDN6_9MICO</name>
<dbReference type="Proteomes" id="UP000245674">
    <property type="component" value="Unassembled WGS sequence"/>
</dbReference>
<organism evidence="1 2">
    <name type="scientific">Rathayibacter iranicus NCPPB 2253 = VKM Ac-1602</name>
    <dbReference type="NCBI Taxonomy" id="1328868"/>
    <lineage>
        <taxon>Bacteria</taxon>
        <taxon>Bacillati</taxon>
        <taxon>Actinomycetota</taxon>
        <taxon>Actinomycetes</taxon>
        <taxon>Micrococcales</taxon>
        <taxon>Microbacteriaceae</taxon>
        <taxon>Rathayibacter</taxon>
    </lineage>
</organism>
<protein>
    <recommendedName>
        <fullName evidence="3">Substrate-binding family protein</fullName>
    </recommendedName>
</protein>
<gene>
    <name evidence="1" type="ORF">B0H03_11153</name>
</gene>
<dbReference type="EMBL" id="QGDV01000011">
    <property type="protein sequence ID" value="PWJ62444.1"/>
    <property type="molecule type" value="Genomic_DNA"/>
</dbReference>
<reference evidence="1 2" key="1">
    <citation type="submission" date="2018-03" db="EMBL/GenBank/DDBJ databases">
        <title>Genomic Encyclopedia of Type Strains, Phase III (KMG-III): the genomes of soil and plant-associated and newly described type strains.</title>
        <authorList>
            <person name="Whitman W."/>
        </authorList>
    </citation>
    <scope>NUCLEOTIDE SEQUENCE [LARGE SCALE GENOMIC DNA]</scope>
    <source>
        <strain evidence="1 2">VKM Ac-1602</strain>
    </source>
</reference>
<accession>A0ABX5LDN6</accession>
<comment type="caution">
    <text evidence="1">The sequence shown here is derived from an EMBL/GenBank/DDBJ whole genome shotgun (WGS) entry which is preliminary data.</text>
</comment>
<sequence length="30" mass="3390">MVSHHSGDHSYAQRVTLLPTELLIRSSTRP</sequence>
<keyword evidence="2" id="KW-1185">Reference proteome</keyword>
<evidence type="ECO:0008006" key="3">
    <source>
        <dbReference type="Google" id="ProtNLM"/>
    </source>
</evidence>
<proteinExistence type="predicted"/>
<evidence type="ECO:0000313" key="2">
    <source>
        <dbReference type="Proteomes" id="UP000245674"/>
    </source>
</evidence>